<sequence>LIFIMISFTFCGLCFMFALSQNKYSLLENFNIKNYSIKYLIFAVIIIYITINRIIFYLKDRFIIKNLLYDLEVNIKDNNIKVKAFLDTGNELVEPITLLPVIILEKSIIPNINISEKEMFNIPYGLVNGQNGYMKGIKVNEVKLYKNNASEAISKQAIICFCNKKLNINGEYKALLSRGII</sequence>
<dbReference type="Pfam" id="PF03419">
    <property type="entry name" value="Peptidase_U4"/>
    <property type="match status" value="1"/>
</dbReference>
<dbReference type="Proteomes" id="UP000430345">
    <property type="component" value="Unassembled WGS sequence"/>
</dbReference>
<dbReference type="OrthoDB" id="2690199at2"/>
<dbReference type="AlphaFoldDB" id="A0A6I1MNJ1"/>
<dbReference type="GO" id="GO:0006508">
    <property type="term" value="P:proteolysis"/>
    <property type="evidence" value="ECO:0007669"/>
    <property type="project" value="InterPro"/>
</dbReference>
<keyword evidence="1" id="KW-0812">Transmembrane</keyword>
<protein>
    <submittedName>
        <fullName evidence="2">Sigma-E processing peptidase SpoIIGA</fullName>
    </submittedName>
</protein>
<dbReference type="GO" id="GO:0030436">
    <property type="term" value="P:asexual sporulation"/>
    <property type="evidence" value="ECO:0007669"/>
    <property type="project" value="InterPro"/>
</dbReference>
<proteinExistence type="predicted"/>
<evidence type="ECO:0000256" key="1">
    <source>
        <dbReference type="SAM" id="Phobius"/>
    </source>
</evidence>
<dbReference type="EMBL" id="WHJC01000008">
    <property type="protein sequence ID" value="MPQ42471.1"/>
    <property type="molecule type" value="Genomic_DNA"/>
</dbReference>
<gene>
    <name evidence="2" type="ORF">GBZ86_01640</name>
</gene>
<dbReference type="InterPro" id="IPR005081">
    <property type="entry name" value="SpoIIGA"/>
</dbReference>
<evidence type="ECO:0000313" key="2">
    <source>
        <dbReference type="EMBL" id="MPQ42471.1"/>
    </source>
</evidence>
<comment type="caution">
    <text evidence="2">The sequence shown here is derived from an EMBL/GenBank/DDBJ whole genome shotgun (WGS) entry which is preliminary data.</text>
</comment>
<name>A0A6I1MNJ1_9CLOT</name>
<keyword evidence="3" id="KW-1185">Reference proteome</keyword>
<feature type="non-terminal residue" evidence="2">
    <location>
        <position position="1"/>
    </location>
</feature>
<dbReference type="GO" id="GO:0004190">
    <property type="term" value="F:aspartic-type endopeptidase activity"/>
    <property type="evidence" value="ECO:0007669"/>
    <property type="project" value="InterPro"/>
</dbReference>
<feature type="transmembrane region" description="Helical" evidence="1">
    <location>
        <begin position="36"/>
        <end position="58"/>
    </location>
</feature>
<dbReference type="RefSeq" id="WP_152887124.1">
    <property type="nucleotide sequence ID" value="NZ_WHJC01000008.1"/>
</dbReference>
<accession>A0A6I1MNJ1</accession>
<keyword evidence="1" id="KW-1133">Transmembrane helix</keyword>
<reference evidence="2 3" key="1">
    <citation type="submission" date="2019-10" db="EMBL/GenBank/DDBJ databases">
        <title>The Genome Sequence of Clostridium tarantellae Isolated from Fish Brain.</title>
        <authorList>
            <person name="Bano L."/>
            <person name="Kiel M."/>
            <person name="Sales G."/>
            <person name="Doxey A.C."/>
            <person name="Mansfield M.J."/>
            <person name="Schiavone M."/>
            <person name="Rossetto O."/>
            <person name="Pirazzini M."/>
            <person name="Dobrindt U."/>
            <person name="Montecucco C."/>
        </authorList>
    </citation>
    <scope>NUCLEOTIDE SEQUENCE [LARGE SCALE GENOMIC DNA]</scope>
    <source>
        <strain evidence="2 3">DSM 3997</strain>
    </source>
</reference>
<evidence type="ECO:0000313" key="3">
    <source>
        <dbReference type="Proteomes" id="UP000430345"/>
    </source>
</evidence>
<keyword evidence="1" id="KW-0472">Membrane</keyword>
<organism evidence="2 3">
    <name type="scientific">Clostridium tarantellae</name>
    <dbReference type="NCBI Taxonomy" id="39493"/>
    <lineage>
        <taxon>Bacteria</taxon>
        <taxon>Bacillati</taxon>
        <taxon>Bacillota</taxon>
        <taxon>Clostridia</taxon>
        <taxon>Eubacteriales</taxon>
        <taxon>Clostridiaceae</taxon>
        <taxon>Clostridium</taxon>
    </lineage>
</organism>